<accession>A0A1S2YUC1</accession>
<dbReference type="PaxDb" id="3827-XP_004510042.1"/>
<dbReference type="RefSeq" id="XP_004510045.1">
    <property type="nucleotide sequence ID" value="XM_004509988.3"/>
</dbReference>
<gene>
    <name evidence="3 4 5 6" type="primary">LOC101501545</name>
</gene>
<dbReference type="RefSeq" id="XP_073220097.1">
    <property type="nucleotide sequence ID" value="XM_073363996.1"/>
</dbReference>
<name>A0A1S2YUC1_CICAR</name>
<reference evidence="3 4" key="2">
    <citation type="submission" date="2023-09" db="UniProtKB">
        <authorList>
            <consortium name="RefSeq"/>
        </authorList>
    </citation>
    <scope>IDENTIFICATION</scope>
    <source>
        <tissue evidence="3 4">Etiolated seedlings</tissue>
    </source>
</reference>
<evidence type="ECO:0000313" key="6">
    <source>
        <dbReference type="RefSeq" id="XP_027192946.1"/>
    </source>
</evidence>
<evidence type="ECO:0000313" key="5">
    <source>
        <dbReference type="RefSeq" id="XP_004510045.1"/>
    </source>
</evidence>
<dbReference type="GO" id="GO:0006950">
    <property type="term" value="P:response to stress"/>
    <property type="evidence" value="ECO:0007669"/>
    <property type="project" value="TreeGrafter"/>
</dbReference>
<protein>
    <submittedName>
        <fullName evidence="3 4">Uncharacterized protein LOC101501545</fullName>
    </submittedName>
</protein>
<feature type="region of interest" description="Disordered" evidence="1">
    <location>
        <begin position="152"/>
        <end position="172"/>
    </location>
</feature>
<keyword evidence="2" id="KW-1185">Reference proteome</keyword>
<organism evidence="4">
    <name type="scientific">Cicer arietinum</name>
    <name type="common">Chickpea</name>
    <name type="synonym">Garbanzo</name>
    <dbReference type="NCBI Taxonomy" id="3827"/>
    <lineage>
        <taxon>Eukaryota</taxon>
        <taxon>Viridiplantae</taxon>
        <taxon>Streptophyta</taxon>
        <taxon>Embryophyta</taxon>
        <taxon>Tracheophyta</taxon>
        <taxon>Spermatophyta</taxon>
        <taxon>Magnoliopsida</taxon>
        <taxon>eudicotyledons</taxon>
        <taxon>Gunneridae</taxon>
        <taxon>Pentapetalae</taxon>
        <taxon>rosids</taxon>
        <taxon>fabids</taxon>
        <taxon>Fabales</taxon>
        <taxon>Fabaceae</taxon>
        <taxon>Papilionoideae</taxon>
        <taxon>50 kb inversion clade</taxon>
        <taxon>NPAAA clade</taxon>
        <taxon>Hologalegina</taxon>
        <taxon>IRL clade</taxon>
        <taxon>Cicereae</taxon>
        <taxon>Cicer</taxon>
    </lineage>
</organism>
<dbReference type="OrthoDB" id="1644512at2759"/>
<proteinExistence type="predicted"/>
<dbReference type="Proteomes" id="UP000087171">
    <property type="component" value="Chromosome Ca7"/>
</dbReference>
<dbReference type="eggNOG" id="ENOG502S0G0">
    <property type="taxonomic scope" value="Eukaryota"/>
</dbReference>
<dbReference type="GeneID" id="101501545"/>
<dbReference type="GO" id="GO:0005776">
    <property type="term" value="C:autophagosome"/>
    <property type="evidence" value="ECO:0007669"/>
    <property type="project" value="TreeGrafter"/>
</dbReference>
<dbReference type="RefSeq" id="XP_027192946.1">
    <property type="nucleotide sequence ID" value="XM_027337145.1"/>
</dbReference>
<dbReference type="PANTHER" id="PTHR34659:SF1">
    <property type="entry name" value="PROTEIN EGT2"/>
    <property type="match status" value="1"/>
</dbReference>
<reference evidence="2" key="1">
    <citation type="journal article" date="2013" name="Nat. Biotechnol.">
        <title>Draft genome sequence of chickpea (Cicer arietinum) provides a resource for trait improvement.</title>
        <authorList>
            <person name="Varshney R.K."/>
            <person name="Song C."/>
            <person name="Saxena R.K."/>
            <person name="Azam S."/>
            <person name="Yu S."/>
            <person name="Sharpe A.G."/>
            <person name="Cannon S."/>
            <person name="Baek J."/>
            <person name="Rosen B.D."/>
            <person name="Tar'an B."/>
            <person name="Millan T."/>
            <person name="Zhang X."/>
            <person name="Ramsay L.D."/>
            <person name="Iwata A."/>
            <person name="Wang Y."/>
            <person name="Nelson W."/>
            <person name="Farmer A.D."/>
            <person name="Gaur P.M."/>
            <person name="Soderlund C."/>
            <person name="Penmetsa R.V."/>
            <person name="Xu C."/>
            <person name="Bharti A.K."/>
            <person name="He W."/>
            <person name="Winter P."/>
            <person name="Zhao S."/>
            <person name="Hane J.K."/>
            <person name="Carrasquilla-Garcia N."/>
            <person name="Condie J.A."/>
            <person name="Upadhyaya H.D."/>
            <person name="Luo M.C."/>
            <person name="Thudi M."/>
            <person name="Gowda C.L."/>
            <person name="Singh N.P."/>
            <person name="Lichtenzveig J."/>
            <person name="Gali K.K."/>
            <person name="Rubio J."/>
            <person name="Nadarajan N."/>
            <person name="Dolezel J."/>
            <person name="Bansal K.C."/>
            <person name="Xu X."/>
            <person name="Edwards D."/>
            <person name="Zhang G."/>
            <person name="Kahl G."/>
            <person name="Gil J."/>
            <person name="Singh K.B."/>
            <person name="Datta S.K."/>
            <person name="Jackson S.A."/>
            <person name="Wang J."/>
            <person name="Cook D.R."/>
        </authorList>
    </citation>
    <scope>NUCLEOTIDE SEQUENCE [LARGE SCALE GENOMIC DNA]</scope>
    <source>
        <strain evidence="2">cv. CDC Frontier</strain>
    </source>
</reference>
<sequence length="462" mass="51447">MMKLNVKRMSWMGNIYQKFEAVCQEVDDIVGQDAVKYLENRVQNVGDSVKKLYSEVVHELLPFPTLASPTKYEAHYPALKNNVSSSVKSVGSVEGKDKKGVEENPVNNFIESSQDSNAIDQQAGALGKLELVNQVSGETCSDSLEVEDSFMTQEEVGDDSRETSGVEQESLHASIEETAIKSAPELMNLISVKEKKALEFSMHSQSYFSSSDRACGESVRRKDINKVNAEQDTCLIIEENSMNSSTAEVLNFTSVGETELIKTSLFNELSDVDKDDTDIVAEVSPAGSSVSCERTGSFVVSDCPFSESNVCCESPQVAGQVKESHDGVISNCRCQSMKSNDESHSKPCFEDIQLNNDTKLEESMEDIQLNNDTKLEERRVFVDDSELHAVVSRIQKRRSYKKRIQDAFTSKKKLAKEYEQLAIWYGDADIEPSPLFPFSSNTCVNSKNLQAQQASEIEWELL</sequence>
<dbReference type="RefSeq" id="XP_004510044.1">
    <property type="nucleotide sequence ID" value="XM_004509987.3"/>
</dbReference>
<dbReference type="PANTHER" id="PTHR34659">
    <property type="entry name" value="BNAA05G11610D PROTEIN"/>
    <property type="match status" value="1"/>
</dbReference>
<dbReference type="InterPro" id="IPR053273">
    <property type="entry name" value="CST_Regulator"/>
</dbReference>
<dbReference type="KEGG" id="cam:101501545"/>
<evidence type="ECO:0000313" key="3">
    <source>
        <dbReference type="RefSeq" id="XP_004510043.1"/>
    </source>
</evidence>
<dbReference type="RefSeq" id="XP_004510043.1">
    <property type="nucleotide sequence ID" value="XM_004509986.3"/>
</dbReference>
<dbReference type="AlphaFoldDB" id="A0A1S2YUC1"/>
<evidence type="ECO:0000313" key="2">
    <source>
        <dbReference type="Proteomes" id="UP000087171"/>
    </source>
</evidence>
<evidence type="ECO:0000256" key="1">
    <source>
        <dbReference type="SAM" id="MobiDB-lite"/>
    </source>
</evidence>
<dbReference type="GO" id="GO:0061908">
    <property type="term" value="C:phagophore"/>
    <property type="evidence" value="ECO:0007669"/>
    <property type="project" value="TreeGrafter"/>
</dbReference>
<dbReference type="STRING" id="3827.A0A1S2YUC1"/>
<evidence type="ECO:0000313" key="4">
    <source>
        <dbReference type="RefSeq" id="XP_004510044.1"/>
    </source>
</evidence>